<keyword evidence="2" id="KW-1185">Reference proteome</keyword>
<evidence type="ECO:0000313" key="2">
    <source>
        <dbReference type="Proteomes" id="UP001608902"/>
    </source>
</evidence>
<comment type="caution">
    <text evidence="1">The sequence shown here is derived from an EMBL/GenBank/DDBJ whole genome shotgun (WGS) entry which is preliminary data.</text>
</comment>
<proteinExistence type="predicted"/>
<sequence length="135" mass="15232">MCDCRERFCTLHKTSRDVIYLRNERNIFKGRNVFESWGYVPFGTWSGGVGTVLMLPVVGGDSVVHSPMGRSFVTSLQAVGSRWKVLGSASRKAVFSRESYKASVVWCRRRPIWSRNVQSSSSDAGVECMRFRDGL</sequence>
<accession>A0ABD6EGS0</accession>
<organism evidence="1 2">
    <name type="scientific">Gnathostoma spinigerum</name>
    <dbReference type="NCBI Taxonomy" id="75299"/>
    <lineage>
        <taxon>Eukaryota</taxon>
        <taxon>Metazoa</taxon>
        <taxon>Ecdysozoa</taxon>
        <taxon>Nematoda</taxon>
        <taxon>Chromadorea</taxon>
        <taxon>Rhabditida</taxon>
        <taxon>Spirurina</taxon>
        <taxon>Gnathostomatomorpha</taxon>
        <taxon>Gnathostomatoidea</taxon>
        <taxon>Gnathostomatidae</taxon>
        <taxon>Gnathostoma</taxon>
    </lineage>
</organism>
<evidence type="ECO:0000313" key="1">
    <source>
        <dbReference type="EMBL" id="MFH4976571.1"/>
    </source>
</evidence>
<gene>
    <name evidence="1" type="ORF">AB6A40_003280</name>
</gene>
<name>A0ABD6EGS0_9BILA</name>
<dbReference type="EMBL" id="JBGFUD010001643">
    <property type="protein sequence ID" value="MFH4976571.1"/>
    <property type="molecule type" value="Genomic_DNA"/>
</dbReference>
<protein>
    <submittedName>
        <fullName evidence="1">Uncharacterized protein</fullName>
    </submittedName>
</protein>
<dbReference type="Proteomes" id="UP001608902">
    <property type="component" value="Unassembled WGS sequence"/>
</dbReference>
<dbReference type="AlphaFoldDB" id="A0ABD6EGS0"/>
<reference evidence="1 2" key="1">
    <citation type="submission" date="2024-08" db="EMBL/GenBank/DDBJ databases">
        <title>Gnathostoma spinigerum genome.</title>
        <authorList>
            <person name="Gonzalez-Bertolin B."/>
            <person name="Monzon S."/>
            <person name="Zaballos A."/>
            <person name="Jimenez P."/>
            <person name="Dekumyoy P."/>
            <person name="Varona S."/>
            <person name="Cuesta I."/>
            <person name="Sumanam S."/>
            <person name="Adisakwattana P."/>
            <person name="Gasser R.B."/>
            <person name="Hernandez-Gonzalez A."/>
            <person name="Young N.D."/>
            <person name="Perteguer M.J."/>
        </authorList>
    </citation>
    <scope>NUCLEOTIDE SEQUENCE [LARGE SCALE GENOMIC DNA]</scope>
    <source>
        <strain evidence="1">AL3</strain>
        <tissue evidence="1">Liver</tissue>
    </source>
</reference>